<sequence>MNTSQYTHETRKKIERKKLLFYQPKFEALIVFSLWSSSPVSFSSGRASPSLSQPFLFSFEKKNFLYSPKKKKALRFWWLPRSTMESAAPTVGGKKKARMESDSPIPPTPNVRVKQEAADQETHLAAATPTPPPADESPAAAAAAAAAAARVEVPVRIDAAILHCPPCLLPLKPPIFQCVAGHLACGVCHAKLTDVHCQACGDGGGGGGAYAHNPALDAIARSTKIRCPNDRYGCDRYVTYCDVADHQRACPHAPCTCPQPGCGFLAAPPALLDHLTADHSWPSQEITYRAVHPLVVSASRRRLLLAVRGDGDGGAELLLAMGAHGAAATVSVSCVRANAAAGPRYVCKVWTQAPPDAETGVKDTIMMEANVRSFSVPGEVAMDDGTVLCVPPRMLHGASMEMPLRVRIDKLGAGATNRSAIAAQTKK</sequence>
<dbReference type="eggNOG" id="KOG3002">
    <property type="taxonomic scope" value="Eukaryota"/>
</dbReference>
<dbReference type="Proteomes" id="UP000008021">
    <property type="component" value="Chromosome 1"/>
</dbReference>
<evidence type="ECO:0000256" key="6">
    <source>
        <dbReference type="ARBA" id="ARBA00022723"/>
    </source>
</evidence>
<keyword evidence="15" id="KW-1185">Reference proteome</keyword>
<dbReference type="PANTHER" id="PTHR46632">
    <property type="entry name" value="E3 UBIQUITIN-PROTEIN LIGASE SINA-LIKE 4"/>
    <property type="match status" value="1"/>
</dbReference>
<name>A0A0E0BWA7_9ORYZ</name>
<protein>
    <recommendedName>
        <fullName evidence="4">RING-type E3 ubiquitin transferase</fullName>
        <ecNumber evidence="4">2.3.2.27</ecNumber>
    </recommendedName>
</protein>
<dbReference type="Gramene" id="OMERI01G00950.1">
    <property type="protein sequence ID" value="OMERI01G00950.1"/>
    <property type="gene ID" value="OMERI01G00950"/>
</dbReference>
<evidence type="ECO:0000256" key="12">
    <source>
        <dbReference type="SAM" id="MobiDB-lite"/>
    </source>
</evidence>
<evidence type="ECO:0000313" key="15">
    <source>
        <dbReference type="Proteomes" id="UP000008021"/>
    </source>
</evidence>
<dbReference type="InterPro" id="IPR044286">
    <property type="entry name" value="SINL_plant"/>
</dbReference>
<evidence type="ECO:0000256" key="4">
    <source>
        <dbReference type="ARBA" id="ARBA00012483"/>
    </source>
</evidence>
<keyword evidence="6" id="KW-0479">Metal-binding</keyword>
<evidence type="ECO:0000256" key="5">
    <source>
        <dbReference type="ARBA" id="ARBA00022679"/>
    </source>
</evidence>
<dbReference type="InterPro" id="IPR013010">
    <property type="entry name" value="Znf_SIAH"/>
</dbReference>
<reference evidence="14" key="1">
    <citation type="submission" date="2015-04" db="UniProtKB">
        <authorList>
            <consortium name="EnsemblPlants"/>
        </authorList>
    </citation>
    <scope>IDENTIFICATION</scope>
</reference>
<accession>A0A0E0BWA7</accession>
<keyword evidence="5" id="KW-0808">Transferase</keyword>
<dbReference type="InterPro" id="IPR013083">
    <property type="entry name" value="Znf_RING/FYVE/PHD"/>
</dbReference>
<reference evidence="14" key="2">
    <citation type="submission" date="2018-05" db="EMBL/GenBank/DDBJ databases">
        <title>OmerRS3 (Oryza meridionalis Reference Sequence Version 3).</title>
        <authorList>
            <person name="Zhang J."/>
            <person name="Kudrna D."/>
            <person name="Lee S."/>
            <person name="Talag J."/>
            <person name="Welchert J."/>
            <person name="Wing R.A."/>
        </authorList>
    </citation>
    <scope>NUCLEOTIDE SEQUENCE [LARGE SCALE GENOMIC DNA]</scope>
    <source>
        <strain evidence="14">cv. OR44</strain>
    </source>
</reference>
<dbReference type="STRING" id="40149.A0A0E0BWA7"/>
<feature type="compositionally biased region" description="Basic and acidic residues" evidence="12">
    <location>
        <begin position="113"/>
        <end position="122"/>
    </location>
</feature>
<evidence type="ECO:0000256" key="8">
    <source>
        <dbReference type="ARBA" id="ARBA00022786"/>
    </source>
</evidence>
<dbReference type="Pfam" id="PF21362">
    <property type="entry name" value="Sina_RING"/>
    <property type="match status" value="1"/>
</dbReference>
<dbReference type="AlphaFoldDB" id="A0A0E0BWA7"/>
<evidence type="ECO:0000256" key="7">
    <source>
        <dbReference type="ARBA" id="ARBA00022771"/>
    </source>
</evidence>
<evidence type="ECO:0000256" key="2">
    <source>
        <dbReference type="ARBA" id="ARBA00004906"/>
    </source>
</evidence>
<dbReference type="InterPro" id="IPR049548">
    <property type="entry name" value="Sina-like_RING"/>
</dbReference>
<evidence type="ECO:0000256" key="9">
    <source>
        <dbReference type="ARBA" id="ARBA00022833"/>
    </source>
</evidence>
<proteinExistence type="inferred from homology"/>
<dbReference type="EnsemblPlants" id="OMERI01G00950.1">
    <property type="protein sequence ID" value="OMERI01G00950.1"/>
    <property type="gene ID" value="OMERI01G00950"/>
</dbReference>
<keyword evidence="8" id="KW-0833">Ubl conjugation pathway</keyword>
<dbReference type="GO" id="GO:0008270">
    <property type="term" value="F:zinc ion binding"/>
    <property type="evidence" value="ECO:0007669"/>
    <property type="project" value="UniProtKB-KW"/>
</dbReference>
<dbReference type="SUPFAM" id="SSF49599">
    <property type="entry name" value="TRAF domain-like"/>
    <property type="match status" value="1"/>
</dbReference>
<comment type="catalytic activity">
    <reaction evidence="1">
        <text>S-ubiquitinyl-[E2 ubiquitin-conjugating enzyme]-L-cysteine + [acceptor protein]-L-lysine = [E2 ubiquitin-conjugating enzyme]-L-cysteine + N(6)-ubiquitinyl-[acceptor protein]-L-lysine.</text>
        <dbReference type="EC" id="2.3.2.27"/>
    </reaction>
</comment>
<comment type="pathway">
    <text evidence="2">Protein modification; protein ubiquitination.</text>
</comment>
<evidence type="ECO:0000256" key="11">
    <source>
        <dbReference type="PROSITE-ProRule" id="PRU00455"/>
    </source>
</evidence>
<comment type="similarity">
    <text evidence="3">Belongs to the SINA (Seven in absentia) family.</text>
</comment>
<dbReference type="HOGENOM" id="CLU_040603_0_1_1"/>
<evidence type="ECO:0000313" key="14">
    <source>
        <dbReference type="EnsemblPlants" id="OMERI01G00950.1"/>
    </source>
</evidence>
<dbReference type="EC" id="2.3.2.27" evidence="4"/>
<feature type="region of interest" description="Disordered" evidence="12">
    <location>
        <begin position="87"/>
        <end position="141"/>
    </location>
</feature>
<comment type="function">
    <text evidence="10">E3 ubiquitin-protein ligase that mediates ubiquitination and subsequent proteasomal degradation of target proteins. E3 ubiquitin ligases accept ubiquitin from an E2 ubiquitin-conjugating enzyme in the form of a thioester and then directly transfers the ubiquitin to targeted substrates. It probably triggers the ubiquitin-mediated degradation of different substrates.</text>
</comment>
<evidence type="ECO:0000256" key="3">
    <source>
        <dbReference type="ARBA" id="ARBA00009119"/>
    </source>
</evidence>
<evidence type="ECO:0000256" key="1">
    <source>
        <dbReference type="ARBA" id="ARBA00000900"/>
    </source>
</evidence>
<evidence type="ECO:0000256" key="10">
    <source>
        <dbReference type="ARBA" id="ARBA00024004"/>
    </source>
</evidence>
<dbReference type="PANTHER" id="PTHR46632:SF18">
    <property type="entry name" value="OS01G0122200 PROTEIN"/>
    <property type="match status" value="1"/>
</dbReference>
<keyword evidence="7 11" id="KW-0863">Zinc-finger</keyword>
<feature type="domain" description="SIAH-type" evidence="13">
    <location>
        <begin position="222"/>
        <end position="280"/>
    </location>
</feature>
<evidence type="ECO:0000259" key="13">
    <source>
        <dbReference type="PROSITE" id="PS51081"/>
    </source>
</evidence>
<dbReference type="PROSITE" id="PS51081">
    <property type="entry name" value="ZF_SIAH"/>
    <property type="match status" value="1"/>
</dbReference>
<dbReference type="GO" id="GO:0061630">
    <property type="term" value="F:ubiquitin protein ligase activity"/>
    <property type="evidence" value="ECO:0007669"/>
    <property type="project" value="UniProtKB-EC"/>
</dbReference>
<dbReference type="Gene3D" id="3.30.40.10">
    <property type="entry name" value="Zinc/RING finger domain, C3HC4 (zinc finger)"/>
    <property type="match status" value="1"/>
</dbReference>
<organism evidence="14">
    <name type="scientific">Oryza meridionalis</name>
    <dbReference type="NCBI Taxonomy" id="40149"/>
    <lineage>
        <taxon>Eukaryota</taxon>
        <taxon>Viridiplantae</taxon>
        <taxon>Streptophyta</taxon>
        <taxon>Embryophyta</taxon>
        <taxon>Tracheophyta</taxon>
        <taxon>Spermatophyta</taxon>
        <taxon>Magnoliopsida</taxon>
        <taxon>Liliopsida</taxon>
        <taxon>Poales</taxon>
        <taxon>Poaceae</taxon>
        <taxon>BOP clade</taxon>
        <taxon>Oryzoideae</taxon>
        <taxon>Oryzeae</taxon>
        <taxon>Oryzinae</taxon>
        <taxon>Oryza</taxon>
    </lineage>
</organism>
<keyword evidence="9" id="KW-0862">Zinc</keyword>